<name>A0ABR4NZU9_9SACH</name>
<feature type="region of interest" description="Disordered" evidence="1">
    <location>
        <begin position="237"/>
        <end position="281"/>
    </location>
</feature>
<sequence>MLLQLVADYYRSVIENERLYYEHLLSARVRTDDSATHDQLPLQRQINRLTGELQSLVHENDRLRDFQKTQKQVLEAKIQGLKKNLDQVKSERSAGNVSERSQSTRSTRSTRNKYTDIAGTPSRQGRAGKDTDLSRRSGFHLLSPMNANIRTRSRAKTGGLKDVLKTGKHTIFDDTHLEFDTDSDDENSTIDNSTIHSKRRKRGSNLEESMEFTSDNTNDIAFLDNLKVRDKSNILNLPSGDLSPDEDSQSANNTDRIGNTKRRRLAKRRIQTMDSDSSELD</sequence>
<keyword evidence="3" id="KW-1185">Reference proteome</keyword>
<dbReference type="Pfam" id="PF10422">
    <property type="entry name" value="LRS4"/>
    <property type="match status" value="1"/>
</dbReference>
<feature type="compositionally biased region" description="Low complexity" evidence="1">
    <location>
        <begin position="100"/>
        <end position="109"/>
    </location>
</feature>
<comment type="caution">
    <text evidence="2">The sequence shown here is derived from an EMBL/GenBank/DDBJ whole genome shotgun (WGS) entry which is preliminary data.</text>
</comment>
<feature type="region of interest" description="Disordered" evidence="1">
    <location>
        <begin position="86"/>
        <end position="139"/>
    </location>
</feature>
<feature type="region of interest" description="Disordered" evidence="1">
    <location>
        <begin position="179"/>
        <end position="211"/>
    </location>
</feature>
<reference evidence="2 3" key="1">
    <citation type="submission" date="2024-05" db="EMBL/GenBank/DDBJ databases">
        <title>Long read based assembly of the Candida bracarensis genome reveals expanded adhesin content.</title>
        <authorList>
            <person name="Marcet-Houben M."/>
            <person name="Ksiezopolska E."/>
            <person name="Gabaldon T."/>
        </authorList>
    </citation>
    <scope>NUCLEOTIDE SEQUENCE [LARGE SCALE GENOMIC DNA]</scope>
    <source>
        <strain evidence="2 3">CBM6</strain>
    </source>
</reference>
<evidence type="ECO:0000313" key="2">
    <source>
        <dbReference type="EMBL" id="KAL3234865.1"/>
    </source>
</evidence>
<gene>
    <name evidence="2" type="ORF">RNJ44_02653</name>
</gene>
<feature type="compositionally biased region" description="Basic residues" evidence="1">
    <location>
        <begin position="259"/>
        <end position="270"/>
    </location>
</feature>
<protein>
    <submittedName>
        <fullName evidence="2">Monopolin complex subunit LRS4</fullName>
    </submittedName>
</protein>
<evidence type="ECO:0000256" key="1">
    <source>
        <dbReference type="SAM" id="MobiDB-lite"/>
    </source>
</evidence>
<dbReference type="EMBL" id="JBEVYD010000002">
    <property type="protein sequence ID" value="KAL3234865.1"/>
    <property type="molecule type" value="Genomic_DNA"/>
</dbReference>
<evidence type="ECO:0000313" key="3">
    <source>
        <dbReference type="Proteomes" id="UP001623330"/>
    </source>
</evidence>
<proteinExistence type="predicted"/>
<dbReference type="Proteomes" id="UP001623330">
    <property type="component" value="Unassembled WGS sequence"/>
</dbReference>
<dbReference type="InterPro" id="IPR018479">
    <property type="entry name" value="Lrs4/Mde4"/>
</dbReference>
<organism evidence="2 3">
    <name type="scientific">Nakaseomyces bracarensis</name>
    <dbReference type="NCBI Taxonomy" id="273131"/>
    <lineage>
        <taxon>Eukaryota</taxon>
        <taxon>Fungi</taxon>
        <taxon>Dikarya</taxon>
        <taxon>Ascomycota</taxon>
        <taxon>Saccharomycotina</taxon>
        <taxon>Saccharomycetes</taxon>
        <taxon>Saccharomycetales</taxon>
        <taxon>Saccharomycetaceae</taxon>
        <taxon>Nakaseomyces</taxon>
    </lineage>
</organism>
<accession>A0ABR4NZU9</accession>